<dbReference type="AlphaFoldDB" id="A0A8S0RET8"/>
<organism evidence="1 2">
    <name type="scientific">Olea europaea subsp. europaea</name>
    <dbReference type="NCBI Taxonomy" id="158383"/>
    <lineage>
        <taxon>Eukaryota</taxon>
        <taxon>Viridiplantae</taxon>
        <taxon>Streptophyta</taxon>
        <taxon>Embryophyta</taxon>
        <taxon>Tracheophyta</taxon>
        <taxon>Spermatophyta</taxon>
        <taxon>Magnoliopsida</taxon>
        <taxon>eudicotyledons</taxon>
        <taxon>Gunneridae</taxon>
        <taxon>Pentapetalae</taxon>
        <taxon>asterids</taxon>
        <taxon>lamiids</taxon>
        <taxon>Lamiales</taxon>
        <taxon>Oleaceae</taxon>
        <taxon>Oleeae</taxon>
        <taxon>Olea</taxon>
    </lineage>
</organism>
<evidence type="ECO:0000313" key="2">
    <source>
        <dbReference type="Proteomes" id="UP000594638"/>
    </source>
</evidence>
<name>A0A8S0RET8_OLEEU</name>
<reference evidence="1 2" key="1">
    <citation type="submission" date="2019-12" db="EMBL/GenBank/DDBJ databases">
        <authorList>
            <person name="Alioto T."/>
            <person name="Alioto T."/>
            <person name="Gomez Garrido J."/>
        </authorList>
    </citation>
    <scope>NUCLEOTIDE SEQUENCE [LARGE SCALE GENOMIC DNA]</scope>
</reference>
<dbReference type="EMBL" id="CACTIH010003610">
    <property type="protein sequence ID" value="CAA2977567.1"/>
    <property type="molecule type" value="Genomic_DNA"/>
</dbReference>
<sequence length="114" mass="12662">MDAEETPILAVQKRHLSVGSVKTQRVGNSYRTCEIIEPKKELTNTPSQRITLSINTSSNSKVLGSRPPLAKVVHSDSECIRGNNHMEDKGKRAIEDAAAFPNNKKKKFVIQHNP</sequence>
<comment type="caution">
    <text evidence="1">The sequence shown here is derived from an EMBL/GenBank/DDBJ whole genome shotgun (WGS) entry which is preliminary data.</text>
</comment>
<keyword evidence="2" id="KW-1185">Reference proteome</keyword>
<accession>A0A8S0RET8</accession>
<evidence type="ECO:0000313" key="1">
    <source>
        <dbReference type="EMBL" id="CAA2977567.1"/>
    </source>
</evidence>
<gene>
    <name evidence="1" type="ORF">OLEA9_A055349</name>
</gene>
<dbReference type="Proteomes" id="UP000594638">
    <property type="component" value="Unassembled WGS sequence"/>
</dbReference>
<dbReference type="Gramene" id="OE9A055349T1">
    <property type="protein sequence ID" value="OE9A055349C1"/>
    <property type="gene ID" value="OE9A055349"/>
</dbReference>
<protein>
    <submittedName>
        <fullName evidence="1">Uncharacterized protein</fullName>
    </submittedName>
</protein>
<proteinExistence type="predicted"/>